<dbReference type="GO" id="GO:0000271">
    <property type="term" value="P:polysaccharide biosynthetic process"/>
    <property type="evidence" value="ECO:0000318"/>
    <property type="project" value="GO_Central"/>
</dbReference>
<keyword evidence="1" id="KW-1133">Transmembrane helix</keyword>
<evidence type="ECO:0000313" key="3">
    <source>
        <dbReference type="Proteomes" id="UP000005239"/>
    </source>
</evidence>
<dbReference type="EnsemblMetazoa" id="PPA05602.1">
    <property type="protein sequence ID" value="PPA05602.1"/>
    <property type="gene ID" value="WBGene00095156"/>
</dbReference>
<accession>A0A8R1Y7V4</accession>
<dbReference type="Proteomes" id="UP000005239">
    <property type="component" value="Unassembled WGS sequence"/>
</dbReference>
<organism evidence="2 3">
    <name type="scientific">Pristionchus pacificus</name>
    <name type="common">Parasitic nematode worm</name>
    <dbReference type="NCBI Taxonomy" id="54126"/>
    <lineage>
        <taxon>Eukaryota</taxon>
        <taxon>Metazoa</taxon>
        <taxon>Ecdysozoa</taxon>
        <taxon>Nematoda</taxon>
        <taxon>Chromadorea</taxon>
        <taxon>Rhabditida</taxon>
        <taxon>Rhabditina</taxon>
        <taxon>Diplogasteromorpha</taxon>
        <taxon>Diplogasteroidea</taxon>
        <taxon>Neodiplogasteridae</taxon>
        <taxon>Pristionchus</taxon>
    </lineage>
</organism>
<evidence type="ECO:0008006" key="4">
    <source>
        <dbReference type="Google" id="ProtNLM"/>
    </source>
</evidence>
<evidence type="ECO:0000256" key="1">
    <source>
        <dbReference type="SAM" id="Phobius"/>
    </source>
</evidence>
<feature type="transmembrane region" description="Helical" evidence="1">
    <location>
        <begin position="243"/>
        <end position="261"/>
    </location>
</feature>
<reference evidence="3" key="1">
    <citation type="journal article" date="2008" name="Nat. Genet.">
        <title>The Pristionchus pacificus genome provides a unique perspective on nematode lifestyle and parasitism.</title>
        <authorList>
            <person name="Dieterich C."/>
            <person name="Clifton S.W."/>
            <person name="Schuster L.N."/>
            <person name="Chinwalla A."/>
            <person name="Delehaunty K."/>
            <person name="Dinkelacker I."/>
            <person name="Fulton L."/>
            <person name="Fulton R."/>
            <person name="Godfrey J."/>
            <person name="Minx P."/>
            <person name="Mitreva M."/>
            <person name="Roeseler W."/>
            <person name="Tian H."/>
            <person name="Witte H."/>
            <person name="Yang S.P."/>
            <person name="Wilson R.K."/>
            <person name="Sommer R.J."/>
        </authorList>
    </citation>
    <scope>NUCLEOTIDE SEQUENCE [LARGE SCALE GENOMIC DNA]</scope>
    <source>
        <strain evidence="3">PS312</strain>
    </source>
</reference>
<dbReference type="GO" id="GO:0016020">
    <property type="term" value="C:membrane"/>
    <property type="evidence" value="ECO:0000318"/>
    <property type="project" value="GO_Central"/>
</dbReference>
<gene>
    <name evidence="2" type="primary">WBGene00095156</name>
</gene>
<keyword evidence="1" id="KW-0472">Membrane</keyword>
<feature type="transmembrane region" description="Helical" evidence="1">
    <location>
        <begin position="45"/>
        <end position="63"/>
    </location>
</feature>
<reference evidence="2" key="2">
    <citation type="submission" date="2022-06" db="UniProtKB">
        <authorList>
            <consortium name="EnsemblMetazoa"/>
        </authorList>
    </citation>
    <scope>IDENTIFICATION</scope>
    <source>
        <strain evidence="2">PS312</strain>
    </source>
</reference>
<proteinExistence type="predicted"/>
<keyword evidence="3" id="KW-1185">Reference proteome</keyword>
<feature type="transmembrane region" description="Helical" evidence="1">
    <location>
        <begin position="210"/>
        <end position="231"/>
    </location>
</feature>
<keyword evidence="1" id="KW-0812">Transmembrane</keyword>
<dbReference type="PANTHER" id="PTHR23028">
    <property type="entry name" value="ACETYLTRANSFERASE"/>
    <property type="match status" value="1"/>
</dbReference>
<dbReference type="PANTHER" id="PTHR23028:SF127">
    <property type="entry name" value="ACYL_TRANSF_3 DOMAIN-CONTAINING PROTEIN-RELATED"/>
    <property type="match status" value="1"/>
</dbReference>
<evidence type="ECO:0000313" key="2">
    <source>
        <dbReference type="EnsemblMetazoa" id="PPA05602.1"/>
    </source>
</evidence>
<protein>
    <recommendedName>
        <fullName evidence="4">Acyltransferase</fullName>
    </recommendedName>
</protein>
<dbReference type="InterPro" id="IPR050879">
    <property type="entry name" value="Acyltransferase_3"/>
</dbReference>
<name>A0A8R1Y7V4_PRIPA</name>
<dbReference type="AlphaFoldDB" id="A0A8R1Y7V4"/>
<sequence length="441" mass="50718">MHEKQPDIQIFRPFWLFDCYGARKKCVVNFGSIELLHETCKTYCAFAVMVLSICLIVIALIQGKVELKKSIKSAIYSMLFIKNLQPAQNLEEGYFQALEKATDFFTHFWSLTVEIQFYLLCSLISFRFRPHAVHDFNYGRFSILFTSRGSQRRVSLNACEIISGNARVDEINDGTDNEIVAAPEKKIFIPAIFALGTSVNVLHYGSIDPVLRIIVTFVTAIALLIRIKSVLFNNGIIQTIGDASYALYLIHWLIVCIFNILELHTWQKKFKKEINPFLKIFIMQAFDRPGHSATLEKRRLRKGQEMSPYMPVSFTVSALCTYCQLKLTKECVKEGIEADASAMRERIRMLAKRCTKCVIFDIRPLFLNEAGNFTIRIKLDEIFTVLDRNLLHFFDEARHLTIIGKKFENCLISNAGKSQDEILSIQYSRILEKILHDFSSL</sequence>